<evidence type="ECO:0000259" key="13">
    <source>
        <dbReference type="PROSITE" id="PS01124"/>
    </source>
</evidence>
<name>A0A506UCQ0_9HYPH</name>
<feature type="binding site" evidence="11">
    <location>
        <position position="68"/>
    </location>
    <ligand>
        <name>Zn(2+)</name>
        <dbReference type="ChEBI" id="CHEBI:29105"/>
    </ligand>
</feature>
<dbReference type="Pfam" id="PF01035">
    <property type="entry name" value="DNA_binding_1"/>
    <property type="match status" value="1"/>
</dbReference>
<keyword evidence="8" id="KW-0234">DNA repair</keyword>
<feature type="domain" description="HTH araC/xylS-type" evidence="13">
    <location>
        <begin position="112"/>
        <end position="181"/>
    </location>
</feature>
<evidence type="ECO:0000256" key="3">
    <source>
        <dbReference type="ARBA" id="ARBA00011918"/>
    </source>
</evidence>
<keyword evidence="5" id="KW-0808">Transferase</keyword>
<dbReference type="GO" id="GO:0043565">
    <property type="term" value="F:sequence-specific DNA binding"/>
    <property type="evidence" value="ECO:0007669"/>
    <property type="project" value="InterPro"/>
</dbReference>
<dbReference type="InterPro" id="IPR036217">
    <property type="entry name" value="MethylDNA_cys_MeTrfase_DNAb"/>
</dbReference>
<dbReference type="Gene3D" id="3.30.160.70">
    <property type="entry name" value="Methylated DNA-protein cysteine methyltransferase domain"/>
    <property type="match status" value="1"/>
</dbReference>
<keyword evidence="6" id="KW-0227">DNA damage</keyword>
<dbReference type="GO" id="GO:0006281">
    <property type="term" value="P:DNA repair"/>
    <property type="evidence" value="ECO:0007669"/>
    <property type="project" value="UniProtKB-KW"/>
</dbReference>
<evidence type="ECO:0000256" key="1">
    <source>
        <dbReference type="ARBA" id="ARBA00001286"/>
    </source>
</evidence>
<dbReference type="PROSITE" id="PS00374">
    <property type="entry name" value="MGMT"/>
    <property type="match status" value="1"/>
</dbReference>
<accession>A0A506UCQ0</accession>
<dbReference type="PANTHER" id="PTHR10815">
    <property type="entry name" value="METHYLATED-DNA--PROTEIN-CYSTEINE METHYLTRANSFERASE"/>
    <property type="match status" value="1"/>
</dbReference>
<keyword evidence="4" id="KW-0489">Methyltransferase</keyword>
<comment type="catalytic activity">
    <reaction evidence="9">
        <text>a 6-O-methyl-2'-deoxyguanosine in DNA + L-cysteinyl-[protein] = S-methyl-L-cysteinyl-[protein] + a 2'-deoxyguanosine in DNA</text>
        <dbReference type="Rhea" id="RHEA:24000"/>
        <dbReference type="Rhea" id="RHEA-COMP:10131"/>
        <dbReference type="Rhea" id="RHEA-COMP:10132"/>
        <dbReference type="Rhea" id="RHEA-COMP:11367"/>
        <dbReference type="Rhea" id="RHEA-COMP:11368"/>
        <dbReference type="ChEBI" id="CHEBI:29950"/>
        <dbReference type="ChEBI" id="CHEBI:82612"/>
        <dbReference type="ChEBI" id="CHEBI:85445"/>
        <dbReference type="ChEBI" id="CHEBI:85448"/>
        <dbReference type="EC" id="2.1.1.63"/>
    </reaction>
</comment>
<dbReference type="Proteomes" id="UP000318801">
    <property type="component" value="Unassembled WGS sequence"/>
</dbReference>
<comment type="similarity">
    <text evidence="2">Belongs to the MGMT family.</text>
</comment>
<dbReference type="AlphaFoldDB" id="A0A506UCQ0"/>
<dbReference type="InterPro" id="IPR035451">
    <property type="entry name" value="Ada-like_dom_sf"/>
</dbReference>
<feature type="active site" description="Nucleophile; methyl group acceptor from either O6-methylguanine or O4-methylthymine" evidence="10">
    <location>
        <position position="318"/>
    </location>
</feature>
<keyword evidence="7" id="KW-0010">Activator</keyword>
<dbReference type="Gene3D" id="1.10.10.60">
    <property type="entry name" value="Homeodomain-like"/>
    <property type="match status" value="1"/>
</dbReference>
<dbReference type="InterPro" id="IPR016221">
    <property type="entry name" value="Bifunct_regulatory_prot_Ada"/>
</dbReference>
<evidence type="ECO:0000313" key="15">
    <source>
        <dbReference type="Proteomes" id="UP000318801"/>
    </source>
</evidence>
<sequence length="372" mass="40705">MLFDLPDHETLYQALLARDPHYDGQAYVCVATTGIFCRLTCPARKPRRENCSFHATIGACIEAGFRPCKRCHPLQAAASQDPTIAALLKALDARPDIRWSEARIAALGHDLSTVRRAFKRHYGMTFLEMARQRRLREGFETLAGGGKMITAQHEAGFDSPSAFRAAFARLLGCLPSELRGPAVLKASWIATPLGDMIAVASETHLHLLEFTERKALPAELKKLRQATRDRLGIGRTAITEQAEAELAAFFAGRMAQFQTPLYQAGSAFSRTVWDALCEIPAGETRSYAEIARLIGNPAATRAVARANGANQIALMVPCHRVIGADGSLTGYGGGLWRKQRLLEIERDYRRPPPAPHQASEVLSGGPMPPPAR</sequence>
<dbReference type="CDD" id="cd06445">
    <property type="entry name" value="ATase"/>
    <property type="match status" value="1"/>
</dbReference>
<dbReference type="RefSeq" id="WP_141147724.1">
    <property type="nucleotide sequence ID" value="NZ_VHLG01000002.1"/>
</dbReference>
<dbReference type="InterPro" id="IPR036631">
    <property type="entry name" value="MGMT_N_sf"/>
</dbReference>
<dbReference type="GO" id="GO:0003908">
    <property type="term" value="F:methylated-DNA-[protein]-cysteine S-methyltransferase activity"/>
    <property type="evidence" value="ECO:0007669"/>
    <property type="project" value="UniProtKB-EC"/>
</dbReference>
<dbReference type="SUPFAM" id="SSF46767">
    <property type="entry name" value="Methylated DNA-protein cysteine methyltransferase, C-terminal domain"/>
    <property type="match status" value="1"/>
</dbReference>
<feature type="active site" description="Nucleophile; methyl group acceptor from methylphosphotriester" evidence="10">
    <location>
        <position position="37"/>
    </location>
</feature>
<dbReference type="EMBL" id="VHLG01000002">
    <property type="protein sequence ID" value="TPW32213.1"/>
    <property type="molecule type" value="Genomic_DNA"/>
</dbReference>
<evidence type="ECO:0000256" key="6">
    <source>
        <dbReference type="ARBA" id="ARBA00022763"/>
    </source>
</evidence>
<dbReference type="InterPro" id="IPR014048">
    <property type="entry name" value="MethylDNA_cys_MeTrfase_DNA-bd"/>
</dbReference>
<evidence type="ECO:0000313" key="14">
    <source>
        <dbReference type="EMBL" id="TPW32213.1"/>
    </source>
</evidence>
<keyword evidence="11" id="KW-0862">Zinc</keyword>
<dbReference type="GO" id="GO:0003700">
    <property type="term" value="F:DNA-binding transcription factor activity"/>
    <property type="evidence" value="ECO:0007669"/>
    <property type="project" value="InterPro"/>
</dbReference>
<dbReference type="InterPro" id="IPR001497">
    <property type="entry name" value="MethylDNA_cys_MeTrfase_AS"/>
</dbReference>
<evidence type="ECO:0000256" key="12">
    <source>
        <dbReference type="SAM" id="MobiDB-lite"/>
    </source>
</evidence>
<feature type="binding site" evidence="11">
    <location>
        <position position="71"/>
    </location>
    <ligand>
        <name>Zn(2+)</name>
        <dbReference type="ChEBI" id="CHEBI:29105"/>
    </ligand>
</feature>
<dbReference type="InterPro" id="IPR018060">
    <property type="entry name" value="HTH_AraC"/>
</dbReference>
<feature type="region of interest" description="Disordered" evidence="12">
    <location>
        <begin position="348"/>
        <end position="372"/>
    </location>
</feature>
<dbReference type="GO" id="GO:0032259">
    <property type="term" value="P:methylation"/>
    <property type="evidence" value="ECO:0007669"/>
    <property type="project" value="UniProtKB-KW"/>
</dbReference>
<evidence type="ECO:0000256" key="4">
    <source>
        <dbReference type="ARBA" id="ARBA00022603"/>
    </source>
</evidence>
<feature type="binding site" evidence="11">
    <location>
        <position position="41"/>
    </location>
    <ligand>
        <name>Zn(2+)</name>
        <dbReference type="ChEBI" id="CHEBI:29105"/>
    </ligand>
</feature>
<dbReference type="Pfam" id="PF02805">
    <property type="entry name" value="Ada_Zn_binding"/>
    <property type="match status" value="1"/>
</dbReference>
<dbReference type="EC" id="2.1.1.63" evidence="3"/>
<evidence type="ECO:0000256" key="2">
    <source>
        <dbReference type="ARBA" id="ARBA00008711"/>
    </source>
</evidence>
<keyword evidence="11" id="KW-0479">Metal-binding</keyword>
<evidence type="ECO:0000256" key="10">
    <source>
        <dbReference type="PIRSR" id="PIRSR000409-1"/>
    </source>
</evidence>
<comment type="cofactor">
    <cofactor evidence="11">
        <name>Zn(2+)</name>
        <dbReference type="ChEBI" id="CHEBI:29105"/>
    </cofactor>
    <text evidence="11">Binds 1 zinc ion per subunit.</text>
</comment>
<dbReference type="GO" id="GO:0008270">
    <property type="term" value="F:zinc ion binding"/>
    <property type="evidence" value="ECO:0007669"/>
    <property type="project" value="InterPro"/>
</dbReference>
<gene>
    <name evidence="14" type="ORF">FJU08_04160</name>
</gene>
<dbReference type="PANTHER" id="PTHR10815:SF5">
    <property type="entry name" value="METHYLATED-DNA--PROTEIN-CYSTEINE METHYLTRANSFERASE"/>
    <property type="match status" value="1"/>
</dbReference>
<dbReference type="SUPFAM" id="SSF57884">
    <property type="entry name" value="Ada DNA repair protein, N-terminal domain (N-Ada 10)"/>
    <property type="match status" value="1"/>
</dbReference>
<dbReference type="Pfam" id="PF12833">
    <property type="entry name" value="HTH_18"/>
    <property type="match status" value="1"/>
</dbReference>
<dbReference type="PROSITE" id="PS01124">
    <property type="entry name" value="HTH_ARAC_FAMILY_2"/>
    <property type="match status" value="1"/>
</dbReference>
<evidence type="ECO:0000256" key="9">
    <source>
        <dbReference type="ARBA" id="ARBA00049348"/>
    </source>
</evidence>
<evidence type="ECO:0000256" key="11">
    <source>
        <dbReference type="PIRSR" id="PIRSR000409-3"/>
    </source>
</evidence>
<dbReference type="OrthoDB" id="9802228at2"/>
<feature type="binding site" evidence="11">
    <location>
        <position position="37"/>
    </location>
    <ligand>
        <name>Zn(2+)</name>
        <dbReference type="ChEBI" id="CHEBI:29105"/>
    </ligand>
</feature>
<dbReference type="InterPro" id="IPR036388">
    <property type="entry name" value="WH-like_DNA-bd_sf"/>
</dbReference>
<dbReference type="SUPFAM" id="SSF53155">
    <property type="entry name" value="Methylated DNA-protein cysteine methyltransferase domain"/>
    <property type="match status" value="1"/>
</dbReference>
<dbReference type="Gene3D" id="1.10.10.10">
    <property type="entry name" value="Winged helix-like DNA-binding domain superfamily/Winged helix DNA-binding domain"/>
    <property type="match status" value="1"/>
</dbReference>
<comment type="catalytic activity">
    <reaction evidence="1">
        <text>a 4-O-methyl-thymidine in DNA + L-cysteinyl-[protein] = a thymidine in DNA + S-methyl-L-cysteinyl-[protein]</text>
        <dbReference type="Rhea" id="RHEA:53428"/>
        <dbReference type="Rhea" id="RHEA-COMP:10131"/>
        <dbReference type="Rhea" id="RHEA-COMP:10132"/>
        <dbReference type="Rhea" id="RHEA-COMP:13555"/>
        <dbReference type="Rhea" id="RHEA-COMP:13556"/>
        <dbReference type="ChEBI" id="CHEBI:29950"/>
        <dbReference type="ChEBI" id="CHEBI:82612"/>
        <dbReference type="ChEBI" id="CHEBI:137386"/>
        <dbReference type="ChEBI" id="CHEBI:137387"/>
        <dbReference type="EC" id="2.1.1.63"/>
    </reaction>
</comment>
<dbReference type="InterPro" id="IPR004026">
    <property type="entry name" value="Ada_DNA_repair_Zn-bd"/>
</dbReference>
<dbReference type="Gene3D" id="3.40.10.10">
    <property type="entry name" value="DNA Methylphosphotriester Repair Domain"/>
    <property type="match status" value="1"/>
</dbReference>
<comment type="caution">
    <text evidence="14">The sequence shown here is derived from an EMBL/GenBank/DDBJ whole genome shotgun (WGS) entry which is preliminary data.</text>
</comment>
<organism evidence="14 15">
    <name type="scientific">Martelella alba</name>
    <dbReference type="NCBI Taxonomy" id="2590451"/>
    <lineage>
        <taxon>Bacteria</taxon>
        <taxon>Pseudomonadati</taxon>
        <taxon>Pseudomonadota</taxon>
        <taxon>Alphaproteobacteria</taxon>
        <taxon>Hyphomicrobiales</taxon>
        <taxon>Aurantimonadaceae</taxon>
        <taxon>Martelella</taxon>
    </lineage>
</organism>
<evidence type="ECO:0000256" key="8">
    <source>
        <dbReference type="ARBA" id="ARBA00023204"/>
    </source>
</evidence>
<dbReference type="NCBIfam" id="TIGR00589">
    <property type="entry name" value="ogt"/>
    <property type="match status" value="1"/>
</dbReference>
<reference evidence="14 15" key="1">
    <citation type="submission" date="2019-06" db="EMBL/GenBank/DDBJ databases">
        <authorList>
            <person name="Li M."/>
        </authorList>
    </citation>
    <scope>NUCLEOTIDE SEQUENCE [LARGE SCALE GENOMIC DNA]</scope>
    <source>
        <strain evidence="14 15">BGMRC2036</strain>
    </source>
</reference>
<proteinExistence type="inferred from homology"/>
<evidence type="ECO:0000256" key="7">
    <source>
        <dbReference type="ARBA" id="ARBA00023159"/>
    </source>
</evidence>
<dbReference type="PIRSF" id="PIRSF000409">
    <property type="entry name" value="Ada"/>
    <property type="match status" value="1"/>
</dbReference>
<dbReference type="SMART" id="SM00342">
    <property type="entry name" value="HTH_ARAC"/>
    <property type="match status" value="1"/>
</dbReference>
<dbReference type="FunFam" id="1.10.10.10:FF:000214">
    <property type="entry name" value="Methylated-DNA--protein-cysteine methyltransferase"/>
    <property type="match status" value="1"/>
</dbReference>
<evidence type="ECO:0000256" key="5">
    <source>
        <dbReference type="ARBA" id="ARBA00022679"/>
    </source>
</evidence>
<protein>
    <recommendedName>
        <fullName evidence="3">methylated-DNA--[protein]-cysteine S-methyltransferase</fullName>
        <ecNumber evidence="3">2.1.1.63</ecNumber>
    </recommendedName>
</protein>
<keyword evidence="15" id="KW-1185">Reference proteome</keyword>